<dbReference type="HOGENOM" id="CLU_2533492_0_0_1"/>
<dbReference type="EMBL" id="KN818460">
    <property type="protein sequence ID" value="KIL55928.1"/>
    <property type="molecule type" value="Genomic_DNA"/>
</dbReference>
<name>A0A0C2WIG2_AMAMK</name>
<dbReference type="Proteomes" id="UP000054549">
    <property type="component" value="Unassembled WGS sequence"/>
</dbReference>
<keyword evidence="2" id="KW-1185">Reference proteome</keyword>
<dbReference type="InParanoid" id="A0A0C2WIG2"/>
<dbReference type="AlphaFoldDB" id="A0A0C2WIG2"/>
<protein>
    <submittedName>
        <fullName evidence="1">Uncharacterized protein</fullName>
    </submittedName>
</protein>
<reference evidence="1 2" key="1">
    <citation type="submission" date="2014-04" db="EMBL/GenBank/DDBJ databases">
        <title>Evolutionary Origins and Diversification of the Mycorrhizal Mutualists.</title>
        <authorList>
            <consortium name="DOE Joint Genome Institute"/>
            <consortium name="Mycorrhizal Genomics Consortium"/>
            <person name="Kohler A."/>
            <person name="Kuo A."/>
            <person name="Nagy L.G."/>
            <person name="Floudas D."/>
            <person name="Copeland A."/>
            <person name="Barry K.W."/>
            <person name="Cichocki N."/>
            <person name="Veneault-Fourrey C."/>
            <person name="LaButti K."/>
            <person name="Lindquist E.A."/>
            <person name="Lipzen A."/>
            <person name="Lundell T."/>
            <person name="Morin E."/>
            <person name="Murat C."/>
            <person name="Riley R."/>
            <person name="Ohm R."/>
            <person name="Sun H."/>
            <person name="Tunlid A."/>
            <person name="Henrissat B."/>
            <person name="Grigoriev I.V."/>
            <person name="Hibbett D.S."/>
            <person name="Martin F."/>
        </authorList>
    </citation>
    <scope>NUCLEOTIDE SEQUENCE [LARGE SCALE GENOMIC DNA]</scope>
    <source>
        <strain evidence="1 2">Koide BX008</strain>
    </source>
</reference>
<accession>A0A0C2WIG2</accession>
<proteinExistence type="predicted"/>
<evidence type="ECO:0000313" key="1">
    <source>
        <dbReference type="EMBL" id="KIL55928.1"/>
    </source>
</evidence>
<organism evidence="1 2">
    <name type="scientific">Amanita muscaria (strain Koide BX008)</name>
    <dbReference type="NCBI Taxonomy" id="946122"/>
    <lineage>
        <taxon>Eukaryota</taxon>
        <taxon>Fungi</taxon>
        <taxon>Dikarya</taxon>
        <taxon>Basidiomycota</taxon>
        <taxon>Agaricomycotina</taxon>
        <taxon>Agaricomycetes</taxon>
        <taxon>Agaricomycetidae</taxon>
        <taxon>Agaricales</taxon>
        <taxon>Pluteineae</taxon>
        <taxon>Amanitaceae</taxon>
        <taxon>Amanita</taxon>
    </lineage>
</organism>
<gene>
    <name evidence="1" type="ORF">M378DRAFT_173190</name>
</gene>
<evidence type="ECO:0000313" key="2">
    <source>
        <dbReference type="Proteomes" id="UP000054549"/>
    </source>
</evidence>
<feature type="non-terminal residue" evidence="1">
    <location>
        <position position="84"/>
    </location>
</feature>
<sequence>MFRVPHPQPLVDMHFLGVEVDAGFDLPPDESEGLKDLRSTALGIMHRDGETAQRDVGRRWEAWRDCQISFSVFLGLRHSSVTEM</sequence>